<dbReference type="InterPro" id="IPR050900">
    <property type="entry name" value="Transposase_IS3/IS150/IS904"/>
</dbReference>
<keyword evidence="4" id="KW-1185">Reference proteome</keyword>
<dbReference type="InterPro" id="IPR001584">
    <property type="entry name" value="Integrase_cat-core"/>
</dbReference>
<evidence type="ECO:0000313" key="3">
    <source>
        <dbReference type="EMBL" id="RBP33639.1"/>
    </source>
</evidence>
<gene>
    <name evidence="3" type="ORF">DFR37_1251</name>
</gene>
<dbReference type="Pfam" id="PF00665">
    <property type="entry name" value="rve"/>
    <property type="match status" value="1"/>
</dbReference>
<organism evidence="3 4">
    <name type="scientific">Eoetvoesiella caeni</name>
    <dbReference type="NCBI Taxonomy" id="645616"/>
    <lineage>
        <taxon>Bacteria</taxon>
        <taxon>Pseudomonadati</taxon>
        <taxon>Pseudomonadota</taxon>
        <taxon>Betaproteobacteria</taxon>
        <taxon>Burkholderiales</taxon>
        <taxon>Alcaligenaceae</taxon>
        <taxon>Eoetvoesiella</taxon>
    </lineage>
</organism>
<proteinExistence type="predicted"/>
<keyword evidence="1" id="KW-1133">Transmembrane helix</keyword>
<dbReference type="PROSITE" id="PS50994">
    <property type="entry name" value="INTEGRASE"/>
    <property type="match status" value="1"/>
</dbReference>
<dbReference type="PANTHER" id="PTHR46889:SF4">
    <property type="entry name" value="TRANSPOSASE INSO FOR INSERTION SEQUENCE ELEMENT IS911B-RELATED"/>
    <property type="match status" value="1"/>
</dbReference>
<dbReference type="InterPro" id="IPR036397">
    <property type="entry name" value="RNaseH_sf"/>
</dbReference>
<dbReference type="PANTHER" id="PTHR46889">
    <property type="entry name" value="TRANSPOSASE INSF FOR INSERTION SEQUENCE IS3B-RELATED"/>
    <property type="match status" value="1"/>
</dbReference>
<feature type="non-terminal residue" evidence="3">
    <location>
        <position position="1"/>
    </location>
</feature>
<keyword evidence="1" id="KW-0812">Transmembrane</keyword>
<dbReference type="AlphaFoldDB" id="A0A366GZR2"/>
<dbReference type="GO" id="GO:0003676">
    <property type="term" value="F:nucleic acid binding"/>
    <property type="evidence" value="ECO:0007669"/>
    <property type="project" value="InterPro"/>
</dbReference>
<name>A0A366GZR2_9BURK</name>
<sequence length="161" mass="17736">TVERLMSELGIEGVRRGKRVRTTVPDSAAACPQDLVRRHFEADRPNRLWVADFTYVSTWQGWLYVAFIIDAYAKRIVGWRASSSMTTDFVLDALEQAVYDRRPSQADGLIHHSDRGSQPSSASVQSVESSASAGQASARGRRWLWVGGACILAVIVIASVV</sequence>
<evidence type="ECO:0000313" key="4">
    <source>
        <dbReference type="Proteomes" id="UP000253628"/>
    </source>
</evidence>
<comment type="caution">
    <text evidence="3">The sequence shown here is derived from an EMBL/GenBank/DDBJ whole genome shotgun (WGS) entry which is preliminary data.</text>
</comment>
<reference evidence="3 4" key="1">
    <citation type="submission" date="2018-06" db="EMBL/GenBank/DDBJ databases">
        <title>Genomic Encyclopedia of Type Strains, Phase IV (KMG-IV): sequencing the most valuable type-strain genomes for metagenomic binning, comparative biology and taxonomic classification.</title>
        <authorList>
            <person name="Goeker M."/>
        </authorList>
    </citation>
    <scope>NUCLEOTIDE SEQUENCE [LARGE SCALE GENOMIC DNA]</scope>
    <source>
        <strain evidence="3 4">DSM 25520</strain>
    </source>
</reference>
<evidence type="ECO:0000259" key="2">
    <source>
        <dbReference type="PROSITE" id="PS50994"/>
    </source>
</evidence>
<keyword evidence="1" id="KW-0472">Membrane</keyword>
<dbReference type="GO" id="GO:0015074">
    <property type="term" value="P:DNA integration"/>
    <property type="evidence" value="ECO:0007669"/>
    <property type="project" value="InterPro"/>
</dbReference>
<feature type="domain" description="Integrase catalytic" evidence="2">
    <location>
        <begin position="41"/>
        <end position="161"/>
    </location>
</feature>
<dbReference type="InterPro" id="IPR012337">
    <property type="entry name" value="RNaseH-like_sf"/>
</dbReference>
<dbReference type="Proteomes" id="UP000253628">
    <property type="component" value="Unassembled WGS sequence"/>
</dbReference>
<evidence type="ECO:0000256" key="1">
    <source>
        <dbReference type="SAM" id="Phobius"/>
    </source>
</evidence>
<feature type="transmembrane region" description="Helical" evidence="1">
    <location>
        <begin position="143"/>
        <end position="160"/>
    </location>
</feature>
<protein>
    <submittedName>
        <fullName evidence="3">Integrase-like protein</fullName>
    </submittedName>
</protein>
<dbReference type="SUPFAM" id="SSF53098">
    <property type="entry name" value="Ribonuclease H-like"/>
    <property type="match status" value="1"/>
</dbReference>
<dbReference type="EMBL" id="QNRQ01000025">
    <property type="protein sequence ID" value="RBP33639.1"/>
    <property type="molecule type" value="Genomic_DNA"/>
</dbReference>
<dbReference type="Gene3D" id="3.30.420.10">
    <property type="entry name" value="Ribonuclease H-like superfamily/Ribonuclease H"/>
    <property type="match status" value="1"/>
</dbReference>
<accession>A0A366GZR2</accession>